<feature type="chain" id="PRO_5004084339" evidence="1">
    <location>
        <begin position="21"/>
        <end position="146"/>
    </location>
</feature>
<dbReference type="AlphaFoldDB" id="M7S7S6"/>
<organism evidence="2 3">
    <name type="scientific">Eutypa lata (strain UCR-EL1)</name>
    <name type="common">Grapevine dieback disease fungus</name>
    <name type="synonym">Eutypa armeniacae</name>
    <dbReference type="NCBI Taxonomy" id="1287681"/>
    <lineage>
        <taxon>Eukaryota</taxon>
        <taxon>Fungi</taxon>
        <taxon>Dikarya</taxon>
        <taxon>Ascomycota</taxon>
        <taxon>Pezizomycotina</taxon>
        <taxon>Sordariomycetes</taxon>
        <taxon>Xylariomycetidae</taxon>
        <taxon>Xylariales</taxon>
        <taxon>Diatrypaceae</taxon>
        <taxon>Eutypa</taxon>
    </lineage>
</organism>
<gene>
    <name evidence="2" type="ORF">UCREL1_10942</name>
</gene>
<accession>M7S7S6</accession>
<dbReference type="EMBL" id="KB707492">
    <property type="protein sequence ID" value="EMR62134.1"/>
    <property type="molecule type" value="Genomic_DNA"/>
</dbReference>
<reference evidence="3" key="1">
    <citation type="journal article" date="2013" name="Genome Announc.">
        <title>Draft genome sequence of the grapevine dieback fungus Eutypa lata UCR-EL1.</title>
        <authorList>
            <person name="Blanco-Ulate B."/>
            <person name="Rolshausen P.E."/>
            <person name="Cantu D."/>
        </authorList>
    </citation>
    <scope>NUCLEOTIDE SEQUENCE [LARGE SCALE GENOMIC DNA]</scope>
    <source>
        <strain evidence="3">UCR-EL1</strain>
    </source>
</reference>
<evidence type="ECO:0000313" key="3">
    <source>
        <dbReference type="Proteomes" id="UP000012174"/>
    </source>
</evidence>
<keyword evidence="3" id="KW-1185">Reference proteome</keyword>
<dbReference type="KEGG" id="ela:UCREL1_10942"/>
<dbReference type="HOGENOM" id="CLU_1777429_0_0_1"/>
<feature type="signal peptide" evidence="1">
    <location>
        <begin position="1"/>
        <end position="20"/>
    </location>
</feature>
<proteinExistence type="predicted"/>
<keyword evidence="1" id="KW-0732">Signal</keyword>
<evidence type="ECO:0000256" key="1">
    <source>
        <dbReference type="SAM" id="SignalP"/>
    </source>
</evidence>
<sequence>MKIIQAFSVAACGFPTLAFATPAPAEAMGKDLIASGVIAKPELNARTIIGLFRNDPRYEGSAIFLEVETLSTCYNLPQEFIDQASSYLDLQITAGRYACDFYDNTDCNSDEPVLTHVTYDIEDFRNIPVAGGTWDDRVASYMCYEG</sequence>
<name>M7S7S6_EUTLA</name>
<protein>
    <submittedName>
        <fullName evidence="2">Putative beta gamma crystallin protein</fullName>
    </submittedName>
</protein>
<dbReference type="Proteomes" id="UP000012174">
    <property type="component" value="Unassembled WGS sequence"/>
</dbReference>
<dbReference type="OrthoDB" id="5401396at2759"/>
<evidence type="ECO:0000313" key="2">
    <source>
        <dbReference type="EMBL" id="EMR62134.1"/>
    </source>
</evidence>